<evidence type="ECO:0000256" key="1">
    <source>
        <dbReference type="SAM" id="SignalP"/>
    </source>
</evidence>
<keyword evidence="4" id="KW-1185">Reference proteome</keyword>
<dbReference type="RefSeq" id="WP_191177956.1">
    <property type="nucleotide sequence ID" value="NZ_JACXXP010000001.1"/>
</dbReference>
<dbReference type="EMBL" id="JAJJML010000001">
    <property type="protein sequence ID" value="MCC9036150.1"/>
    <property type="molecule type" value="Genomic_DNA"/>
</dbReference>
<keyword evidence="1" id="KW-0732">Signal</keyword>
<dbReference type="EMBL" id="JACXXP010000001">
    <property type="protein sequence ID" value="MBD3903320.1"/>
    <property type="molecule type" value="Genomic_DNA"/>
</dbReference>
<gene>
    <name evidence="2" type="ORF">IEW27_01745</name>
    <name evidence="3" type="ORF">LNP80_18175</name>
</gene>
<reference evidence="2" key="3">
    <citation type="submission" date="2024-05" db="EMBL/GenBank/DDBJ databases">
        <title>Description of novel Chryseobacterium sp. strain C-2.</title>
        <authorList>
            <person name="Saticioglu I.B."/>
        </authorList>
    </citation>
    <scope>NUCLEOTIDE SEQUENCE</scope>
    <source>
        <strain evidence="2">C-2</strain>
    </source>
</reference>
<dbReference type="AlphaFoldDB" id="A0A9Q3UYX0"/>
<evidence type="ECO:0000313" key="5">
    <source>
        <dbReference type="Proteomes" id="UP001107960"/>
    </source>
</evidence>
<comment type="caution">
    <text evidence="3">The sequence shown here is derived from an EMBL/GenBank/DDBJ whole genome shotgun (WGS) entry which is preliminary data.</text>
</comment>
<proteinExistence type="predicted"/>
<dbReference type="Proteomes" id="UP000603715">
    <property type="component" value="Unassembled WGS sequence"/>
</dbReference>
<evidence type="ECO:0000313" key="2">
    <source>
        <dbReference type="EMBL" id="MBD3903320.1"/>
    </source>
</evidence>
<name>A0A9Q3UYX0_9FLAO</name>
<evidence type="ECO:0000313" key="3">
    <source>
        <dbReference type="EMBL" id="MCC9036150.1"/>
    </source>
</evidence>
<protein>
    <submittedName>
        <fullName evidence="3">Uncharacterized protein</fullName>
    </submittedName>
</protein>
<feature type="chain" id="PRO_5040468777" evidence="1">
    <location>
        <begin position="21"/>
        <end position="225"/>
    </location>
</feature>
<feature type="signal peptide" evidence="1">
    <location>
        <begin position="1"/>
        <end position="20"/>
    </location>
</feature>
<sequence>MKKIASITLLSIGLSTQILAQQKDTLSTNKSNGTAPIPLEAFASNKGVLMQMVVTKHLVPQSKFGIFALTEYYGDYKNDQSKNKYLAQTYLTYDILKGMSVVSGVAINQANGFRPTAGLQYVLKKKDFFVLLLPRVDLTETNNMEAFGIFEYQPKFNENWGLYTRFQGLYNHNTSANLHEISYARLRAGLSYKNYQFGLGANFASYGPAKHKENSFGIFVRTQLF</sequence>
<dbReference type="Proteomes" id="UP001107960">
    <property type="component" value="Unassembled WGS sequence"/>
</dbReference>
<reference evidence="3" key="1">
    <citation type="submission" date="2021-11" db="EMBL/GenBank/DDBJ databases">
        <title>Description of novel Chryseobacterium species.</title>
        <authorList>
            <person name="Saticioglu I.B."/>
            <person name="Ay H."/>
            <person name="Altun S."/>
            <person name="Duman M."/>
        </authorList>
    </citation>
    <scope>NUCLEOTIDE SEQUENCE</scope>
    <source>
        <strain evidence="3">C-39</strain>
    </source>
</reference>
<reference evidence="4" key="2">
    <citation type="submission" date="2023-07" db="EMBL/GenBank/DDBJ databases">
        <title>Description of novel Chryseobacterium sp. strain C-2.</title>
        <authorList>
            <person name="Saticioglu I.B."/>
        </authorList>
    </citation>
    <scope>NUCLEOTIDE SEQUENCE [LARGE SCALE GENOMIC DNA]</scope>
    <source>
        <strain evidence="4">C-2</strain>
    </source>
</reference>
<accession>A0A9Q3UYX0</accession>
<organism evidence="3 5">
    <name type="scientific">Chryseobacterium muglaense</name>
    <dbReference type="NCBI Taxonomy" id="2893752"/>
    <lineage>
        <taxon>Bacteria</taxon>
        <taxon>Pseudomonadati</taxon>
        <taxon>Bacteroidota</taxon>
        <taxon>Flavobacteriia</taxon>
        <taxon>Flavobacteriales</taxon>
        <taxon>Weeksellaceae</taxon>
        <taxon>Chryseobacterium group</taxon>
        <taxon>Chryseobacterium</taxon>
    </lineage>
</organism>
<evidence type="ECO:0000313" key="4">
    <source>
        <dbReference type="Proteomes" id="UP000603715"/>
    </source>
</evidence>